<evidence type="ECO:0000313" key="2">
    <source>
        <dbReference type="EMBL" id="CAI0458683.1"/>
    </source>
</evidence>
<accession>A0AAV0NJ93</accession>
<evidence type="ECO:0000313" key="3">
    <source>
        <dbReference type="Proteomes" id="UP001154282"/>
    </source>
</evidence>
<keyword evidence="1" id="KW-1133">Transmembrane helix</keyword>
<reference evidence="2" key="1">
    <citation type="submission" date="2022-08" db="EMBL/GenBank/DDBJ databases">
        <authorList>
            <person name="Gutierrez-Valencia J."/>
        </authorList>
    </citation>
    <scope>NUCLEOTIDE SEQUENCE</scope>
</reference>
<keyword evidence="1" id="KW-0812">Transmembrane</keyword>
<dbReference type="EMBL" id="CAMGYJ010000008">
    <property type="protein sequence ID" value="CAI0458683.1"/>
    <property type="molecule type" value="Genomic_DNA"/>
</dbReference>
<proteinExistence type="predicted"/>
<name>A0AAV0NJ93_9ROSI</name>
<protein>
    <submittedName>
        <fullName evidence="2">Uncharacterized protein</fullName>
    </submittedName>
</protein>
<organism evidence="2 3">
    <name type="scientific">Linum tenue</name>
    <dbReference type="NCBI Taxonomy" id="586396"/>
    <lineage>
        <taxon>Eukaryota</taxon>
        <taxon>Viridiplantae</taxon>
        <taxon>Streptophyta</taxon>
        <taxon>Embryophyta</taxon>
        <taxon>Tracheophyta</taxon>
        <taxon>Spermatophyta</taxon>
        <taxon>Magnoliopsida</taxon>
        <taxon>eudicotyledons</taxon>
        <taxon>Gunneridae</taxon>
        <taxon>Pentapetalae</taxon>
        <taxon>rosids</taxon>
        <taxon>fabids</taxon>
        <taxon>Malpighiales</taxon>
        <taxon>Linaceae</taxon>
        <taxon>Linum</taxon>
    </lineage>
</organism>
<keyword evidence="1" id="KW-0472">Membrane</keyword>
<keyword evidence="3" id="KW-1185">Reference proteome</keyword>
<dbReference type="AlphaFoldDB" id="A0AAV0NJ93"/>
<gene>
    <name evidence="2" type="ORF">LITE_LOCUS33654</name>
</gene>
<evidence type="ECO:0000256" key="1">
    <source>
        <dbReference type="SAM" id="Phobius"/>
    </source>
</evidence>
<dbReference type="Proteomes" id="UP001154282">
    <property type="component" value="Unassembled WGS sequence"/>
</dbReference>
<sequence length="65" mass="7440">MFEAGLSDRASSECKIELAVTRLRGSSRGASTKPRLRSVVCYSLYLYYYWFLCHSSLWFSLVCSS</sequence>
<comment type="caution">
    <text evidence="2">The sequence shown here is derived from an EMBL/GenBank/DDBJ whole genome shotgun (WGS) entry which is preliminary data.</text>
</comment>
<feature type="transmembrane region" description="Helical" evidence="1">
    <location>
        <begin position="45"/>
        <end position="63"/>
    </location>
</feature>